<evidence type="ECO:0000256" key="1">
    <source>
        <dbReference type="ARBA" id="ARBA00006817"/>
    </source>
</evidence>
<comment type="similarity">
    <text evidence="1">Belongs to the AHA1 family.</text>
</comment>
<feature type="compositionally biased region" description="Basic residues" evidence="2">
    <location>
        <begin position="1"/>
        <end position="13"/>
    </location>
</feature>
<dbReference type="Pfam" id="PF08327">
    <property type="entry name" value="AHSA1"/>
    <property type="match status" value="1"/>
</dbReference>
<dbReference type="Gene3D" id="3.30.530.20">
    <property type="match status" value="1"/>
</dbReference>
<feature type="region of interest" description="Disordered" evidence="2">
    <location>
        <begin position="1"/>
        <end position="30"/>
    </location>
</feature>
<name>A0A8A1UM61_STRR1</name>
<evidence type="ECO:0000313" key="5">
    <source>
        <dbReference type="Proteomes" id="UP000011074"/>
    </source>
</evidence>
<dbReference type="AlphaFoldDB" id="A0A8A1UM61"/>
<dbReference type="CDD" id="cd08893">
    <property type="entry name" value="SRPBCC_CalC_Aha1-like_GntR-HTH"/>
    <property type="match status" value="1"/>
</dbReference>
<dbReference type="EMBL" id="CP048261">
    <property type="protein sequence ID" value="QST81117.1"/>
    <property type="molecule type" value="Genomic_DNA"/>
</dbReference>
<dbReference type="InterPro" id="IPR013538">
    <property type="entry name" value="ASHA1/2-like_C"/>
</dbReference>
<reference evidence="4" key="3">
    <citation type="journal article" date="2021" name="bioRxiv">
        <title>Bilateral symmetry of linear streptomycete chromosomes.</title>
        <authorList>
            <person name="Algora-Gallardo L."/>
            <person name="Schniete J.K."/>
            <person name="Mark D.R."/>
            <person name="Hunter I.S."/>
            <person name="Herron P.R."/>
        </authorList>
    </citation>
    <scope>NUCLEOTIDE SEQUENCE</scope>
    <source>
        <strain evidence="4">ATCC 10970</strain>
    </source>
</reference>
<proteinExistence type="inferred from homology"/>
<organism evidence="4 5">
    <name type="scientific">Streptomyces rimosus subsp. rimosus (strain ATCC 10970 / DSM 40260 / JCM 4667 / NRRL 2234)</name>
    <dbReference type="NCBI Taxonomy" id="1265868"/>
    <lineage>
        <taxon>Bacteria</taxon>
        <taxon>Bacillati</taxon>
        <taxon>Actinomycetota</taxon>
        <taxon>Actinomycetes</taxon>
        <taxon>Kitasatosporales</taxon>
        <taxon>Streptomycetaceae</taxon>
        <taxon>Streptomyces</taxon>
    </lineage>
</organism>
<evidence type="ECO:0000259" key="3">
    <source>
        <dbReference type="Pfam" id="PF08327"/>
    </source>
</evidence>
<dbReference type="SUPFAM" id="SSF55961">
    <property type="entry name" value="Bet v1-like"/>
    <property type="match status" value="1"/>
</dbReference>
<gene>
    <name evidence="4" type="ORF">SRIM_013940</name>
</gene>
<sequence length="185" mass="20308">MNTLRRGRRKPRRPGPAALHGSPRLRTIHGGPMAGTLTFRYVTYLATTPEKVWHALTDPELSGAYWGHGNVSDWRPGSRWEHRRTDGSGIADVEGVVLESAPPTRLVTTWAEPGAPTGRGEPGVSTVTFGIEPYEEIVRLTLTHEDLADEAEREAAAGGWFAVLANLKTLLETGRPLPKEPWTMP</sequence>
<reference evidence="4" key="2">
    <citation type="submission" date="2020-01" db="EMBL/GenBank/DDBJ databases">
        <authorList>
            <person name="Algora L."/>
            <person name="Schniete J.K."/>
            <person name="MacFadyen A."/>
            <person name="Hoskisson P.A."/>
            <person name="Hunter I.S."/>
            <person name="Herron P.R."/>
        </authorList>
    </citation>
    <scope>NUCLEOTIDE SEQUENCE</scope>
    <source>
        <strain evidence="4">ATCC 10970</strain>
    </source>
</reference>
<protein>
    <submittedName>
        <fullName evidence="4">GntR family transcriptional regulator</fullName>
    </submittedName>
</protein>
<feature type="domain" description="Activator of Hsp90 ATPase homologue 1/2-like C-terminal" evidence="3">
    <location>
        <begin position="47"/>
        <end position="172"/>
    </location>
</feature>
<evidence type="ECO:0000256" key="2">
    <source>
        <dbReference type="SAM" id="MobiDB-lite"/>
    </source>
</evidence>
<reference evidence="4" key="1">
    <citation type="submission" date="2012-12" db="EMBL/GenBank/DDBJ databases">
        <authorList>
            <person name="Pethick F.E."/>
            <person name="MacFadyen A.C."/>
            <person name="Tang Z."/>
            <person name="Sangal V."/>
            <person name="Tze-Tze L."/>
            <person name="Chu J."/>
            <person name="Guo M."/>
            <person name="Kirby R."/>
            <person name="Hoskisson P.A."/>
            <person name="Herron P.R."/>
            <person name="Hunter I.S."/>
        </authorList>
    </citation>
    <scope>NUCLEOTIDE SEQUENCE</scope>
    <source>
        <strain evidence="4">ATCC 10970</strain>
    </source>
</reference>
<evidence type="ECO:0000313" key="4">
    <source>
        <dbReference type="EMBL" id="QST81117.1"/>
    </source>
</evidence>
<dbReference type="Proteomes" id="UP000011074">
    <property type="component" value="Chromosome"/>
</dbReference>
<accession>A0A8A1UM61</accession>
<dbReference type="InterPro" id="IPR023393">
    <property type="entry name" value="START-like_dom_sf"/>
</dbReference>